<feature type="domain" description="Bacteriophage phiJL001 Gp84 C-terminal" evidence="1">
    <location>
        <begin position="193"/>
        <end position="275"/>
    </location>
</feature>
<accession>A0A5D0RMJ1</accession>
<sequence length="291" mass="31252">MISQEFQTHLDTGVTTLARAWVLRRRDGRVLGFTDHDRDIEVAGVTCKADTGLTARALAQTTGLSVDNSEALGALSDAAVTEADIAAGRYDGAQVEAWLVNWATPGQRLMQFRGNLGEITRVAGGFRAELLGLAERLNRPVGRAYQTACSAVLGDGDCRVDLAGPGFSGEGVVETAEDQKRLGLTGLEGFDDRWFERGRLTVLTGAAVGLIGIVKNDRPEAALRRIELWQALRAEVAPGDRVRLEAGCDKRPRTCRLKFGNMLNYRGFPDIPGEDRMLSVPVGAETGGGGK</sequence>
<proteinExistence type="predicted"/>
<organism evidence="2 3">
    <name type="scientific">Maritimibacter fusiformis</name>
    <dbReference type="NCBI Taxonomy" id="2603819"/>
    <lineage>
        <taxon>Bacteria</taxon>
        <taxon>Pseudomonadati</taxon>
        <taxon>Pseudomonadota</taxon>
        <taxon>Alphaproteobacteria</taxon>
        <taxon>Rhodobacterales</taxon>
        <taxon>Roseobacteraceae</taxon>
        <taxon>Maritimibacter</taxon>
    </lineage>
</organism>
<dbReference type="RefSeq" id="WP_148375968.1">
    <property type="nucleotide sequence ID" value="NZ_VSIY01000003.1"/>
</dbReference>
<gene>
    <name evidence="2" type="ORF">FVF75_01455</name>
</gene>
<dbReference type="AlphaFoldDB" id="A0A5D0RMJ1"/>
<reference evidence="2 3" key="1">
    <citation type="submission" date="2019-08" db="EMBL/GenBank/DDBJ databases">
        <title>Identification of a novel species of the genus Boseongicola.</title>
        <authorList>
            <person name="Zhang X.-Q."/>
        </authorList>
    </citation>
    <scope>NUCLEOTIDE SEQUENCE [LARGE SCALE GENOMIC DNA]</scope>
    <source>
        <strain evidence="2 3">HY14</strain>
    </source>
</reference>
<name>A0A5D0RMJ1_9RHOB</name>
<evidence type="ECO:0000313" key="3">
    <source>
        <dbReference type="Proteomes" id="UP000322080"/>
    </source>
</evidence>
<evidence type="ECO:0000259" key="1">
    <source>
        <dbReference type="Pfam" id="PF09356"/>
    </source>
</evidence>
<dbReference type="Proteomes" id="UP000322080">
    <property type="component" value="Unassembled WGS sequence"/>
</dbReference>
<evidence type="ECO:0000313" key="2">
    <source>
        <dbReference type="EMBL" id="TYB82877.1"/>
    </source>
</evidence>
<keyword evidence="3" id="KW-1185">Reference proteome</keyword>
<dbReference type="Pfam" id="PF09356">
    <property type="entry name" value="Phage_BR0599"/>
    <property type="match status" value="1"/>
</dbReference>
<dbReference type="InterPro" id="IPR018964">
    <property type="entry name" value="Phage_phiJL001_Gp84_C"/>
</dbReference>
<comment type="caution">
    <text evidence="2">The sequence shown here is derived from an EMBL/GenBank/DDBJ whole genome shotgun (WGS) entry which is preliminary data.</text>
</comment>
<dbReference type="NCBIfam" id="TIGR02218">
    <property type="entry name" value="phg_TIGR02218"/>
    <property type="match status" value="1"/>
</dbReference>
<dbReference type="InterPro" id="IPR011928">
    <property type="entry name" value="Phage_phiJL001_Gp84"/>
</dbReference>
<dbReference type="EMBL" id="VSIY01000003">
    <property type="protein sequence ID" value="TYB82877.1"/>
    <property type="molecule type" value="Genomic_DNA"/>
</dbReference>
<dbReference type="Pfam" id="PF09931">
    <property type="entry name" value="Phage_phiJL001_Gp84_N"/>
    <property type="match status" value="1"/>
</dbReference>
<protein>
    <submittedName>
        <fullName evidence="2">DUF2163 domain-containing protein</fullName>
    </submittedName>
</protein>